<evidence type="ECO:0000313" key="10">
    <source>
        <dbReference type="EMBL" id="CUS07679.1"/>
    </source>
</evidence>
<evidence type="ECO:0000256" key="6">
    <source>
        <dbReference type="ARBA" id="ARBA00023163"/>
    </source>
</evidence>
<dbReference type="PANTHER" id="PTHR31313:SF81">
    <property type="entry name" value="TY1 ENHANCER ACTIVATOR"/>
    <property type="match status" value="1"/>
</dbReference>
<feature type="compositionally biased region" description="Gly residues" evidence="8">
    <location>
        <begin position="28"/>
        <end position="37"/>
    </location>
</feature>
<evidence type="ECO:0000256" key="1">
    <source>
        <dbReference type="ARBA" id="ARBA00004123"/>
    </source>
</evidence>
<sequence length="941" mass="102884">MAGGNIGSTDTGNSSRRSSPGIGASASGAGGGGGGGVGRRDKLGESSRPLKRRCVSNACIACRRRKSKCDGNTPACAACASVYHTECVYDPNSDHRRKGVYKQDIDNLKTQNTTLHTLVEAILNYPEDRVFDLVKQIRTCDSLEDLVENIVAEQNANVDPDGESPGSVAADEHQQGAEVGGDRPISLEAELSGKMGRLRVEDGQVRFIGATSNLLFVTPTSSSTEDEQSEIEGRHSSAIGRSIDIGEKDPITTWTTVTQDPALINHLVRMYFAWHYPYFTTLSKDLFYKEFLQGKNQSRPSGIKYCTSLLVNAILTLGCHFTCVAGSRANHNDPATAGDHFFKEAKRMILENDEHEVPRLTTVQALALMSVREAGCGREARGWVYSGMSFRMAMDLGLHLDPSSLKDGVGLGSGITDEELDARRVTFWGCYLFDKCVLSPAGGGDEISLTDAMVRCWSNYMGRMPQLPSSMVTVPKPDVFPSEDSDNWLPYTDSGVSTINPQPSRIRAVSLRISMLCEISNDVLLNFYDSTPGSNTSGVVEFAATTIHRIQQAGKNGVQAEFKKLGELFARLEDWRKKLPGELEAKEGSLPRCITRGDKLKFTSMFHQTLYIHLFRPFLKSSAATNSTLSHLDPRKACLAAATMISKYLRFYKRRYGLRQICNVAGYFIHSACTIHLLNLQQKAAKRDIVQGLKSLEEIGECWLVAKRALVIVGVFVKRRGIELPEEAEGVLKRCWREGRRFGLGAQVDKVLSTATIVKQNFEDPLPPPKPLTGADASDLTQPTQPLPSRPHPPASPQHRKSFPTQSPPPPPPPPPQPIPRSSPQSFPTRFYSDHPQLAYYTSPPPNPQYLPTAAPISPSSCASTGTPRSELLPEFGIDQGLLDQCEHWWWRDTTELANEMAVDTPAWPGANGLAATGQGSGSRTGEFDGVGTGGFGEECE</sequence>
<keyword evidence="5" id="KW-0238">DNA-binding</keyword>
<keyword evidence="11" id="KW-1185">Reference proteome</keyword>
<dbReference type="EMBL" id="LN891182">
    <property type="protein sequence ID" value="CUS07679.1"/>
    <property type="molecule type" value="Genomic_DNA"/>
</dbReference>
<evidence type="ECO:0000256" key="8">
    <source>
        <dbReference type="SAM" id="MobiDB-lite"/>
    </source>
</evidence>
<evidence type="ECO:0000259" key="9">
    <source>
        <dbReference type="PROSITE" id="PS50048"/>
    </source>
</evidence>
<evidence type="ECO:0000256" key="3">
    <source>
        <dbReference type="ARBA" id="ARBA00022833"/>
    </source>
</evidence>
<keyword evidence="6" id="KW-0804">Transcription</keyword>
<dbReference type="AlphaFoldDB" id="A0A292PJG5"/>
<organism evidence="10 11">
    <name type="scientific">Tuber aestivum</name>
    <name type="common">summer truffle</name>
    <dbReference type="NCBI Taxonomy" id="59557"/>
    <lineage>
        <taxon>Eukaryota</taxon>
        <taxon>Fungi</taxon>
        <taxon>Dikarya</taxon>
        <taxon>Ascomycota</taxon>
        <taxon>Pezizomycotina</taxon>
        <taxon>Pezizomycetes</taxon>
        <taxon>Pezizales</taxon>
        <taxon>Tuberaceae</taxon>
        <taxon>Tuber</taxon>
    </lineage>
</organism>
<feature type="domain" description="Zn(2)-C6 fungal-type" evidence="9">
    <location>
        <begin position="58"/>
        <end position="89"/>
    </location>
</feature>
<feature type="compositionally biased region" description="Pro residues" evidence="8">
    <location>
        <begin position="785"/>
        <end position="796"/>
    </location>
</feature>
<protein>
    <recommendedName>
        <fullName evidence="9">Zn(2)-C6 fungal-type domain-containing protein</fullName>
    </recommendedName>
</protein>
<feature type="region of interest" description="Disordered" evidence="8">
    <location>
        <begin position="761"/>
        <end position="868"/>
    </location>
</feature>
<dbReference type="CDD" id="cd12148">
    <property type="entry name" value="fungal_TF_MHR"/>
    <property type="match status" value="1"/>
</dbReference>
<dbReference type="Gene3D" id="4.10.240.10">
    <property type="entry name" value="Zn(2)-C6 fungal-type DNA-binding domain"/>
    <property type="match status" value="1"/>
</dbReference>
<evidence type="ECO:0000256" key="7">
    <source>
        <dbReference type="ARBA" id="ARBA00023242"/>
    </source>
</evidence>
<feature type="compositionally biased region" description="Low complexity" evidence="8">
    <location>
        <begin position="14"/>
        <end position="27"/>
    </location>
</feature>
<evidence type="ECO:0000256" key="4">
    <source>
        <dbReference type="ARBA" id="ARBA00023015"/>
    </source>
</evidence>
<comment type="subcellular location">
    <subcellularLocation>
        <location evidence="1">Nucleus</location>
    </subcellularLocation>
</comment>
<dbReference type="GO" id="GO:0003677">
    <property type="term" value="F:DNA binding"/>
    <property type="evidence" value="ECO:0007669"/>
    <property type="project" value="UniProtKB-KW"/>
</dbReference>
<dbReference type="PROSITE" id="PS00463">
    <property type="entry name" value="ZN2_CY6_FUNGAL_1"/>
    <property type="match status" value="1"/>
</dbReference>
<feature type="region of interest" description="Disordered" evidence="8">
    <location>
        <begin position="155"/>
        <end position="184"/>
    </location>
</feature>
<feature type="region of interest" description="Disordered" evidence="8">
    <location>
        <begin position="912"/>
        <end position="941"/>
    </location>
</feature>
<keyword evidence="3" id="KW-0862">Zinc</keyword>
<evidence type="ECO:0000256" key="2">
    <source>
        <dbReference type="ARBA" id="ARBA00022723"/>
    </source>
</evidence>
<proteinExistence type="predicted"/>
<dbReference type="Pfam" id="PF04082">
    <property type="entry name" value="Fungal_trans"/>
    <property type="match status" value="1"/>
</dbReference>
<dbReference type="InterPro" id="IPR036864">
    <property type="entry name" value="Zn2-C6_fun-type_DNA-bd_sf"/>
</dbReference>
<dbReference type="InterPro" id="IPR001138">
    <property type="entry name" value="Zn2Cys6_DnaBD"/>
</dbReference>
<dbReference type="CDD" id="cd00067">
    <property type="entry name" value="GAL4"/>
    <property type="match status" value="1"/>
</dbReference>
<feature type="compositionally biased region" description="Gly residues" evidence="8">
    <location>
        <begin position="919"/>
        <end position="941"/>
    </location>
</feature>
<keyword evidence="7" id="KW-0539">Nucleus</keyword>
<dbReference type="GO" id="GO:0000981">
    <property type="term" value="F:DNA-binding transcription factor activity, RNA polymerase II-specific"/>
    <property type="evidence" value="ECO:0007669"/>
    <property type="project" value="InterPro"/>
</dbReference>
<evidence type="ECO:0000313" key="11">
    <source>
        <dbReference type="Proteomes" id="UP001412239"/>
    </source>
</evidence>
<evidence type="ECO:0000256" key="5">
    <source>
        <dbReference type="ARBA" id="ARBA00023125"/>
    </source>
</evidence>
<gene>
    <name evidence="10" type="ORF">GSTUAT00008226001</name>
</gene>
<reference evidence="10" key="1">
    <citation type="submission" date="2015-10" db="EMBL/GenBank/DDBJ databases">
        <authorList>
            <person name="Regsiter A."/>
            <person name="william w."/>
        </authorList>
    </citation>
    <scope>NUCLEOTIDE SEQUENCE</scope>
    <source>
        <strain evidence="10">Montdore</strain>
    </source>
</reference>
<feature type="compositionally biased region" description="Pro residues" evidence="8">
    <location>
        <begin position="806"/>
        <end position="821"/>
    </location>
</feature>
<dbReference type="GO" id="GO:0008270">
    <property type="term" value="F:zinc ion binding"/>
    <property type="evidence" value="ECO:0007669"/>
    <property type="project" value="InterPro"/>
</dbReference>
<dbReference type="SMART" id="SM00066">
    <property type="entry name" value="GAL4"/>
    <property type="match status" value="1"/>
</dbReference>
<dbReference type="SUPFAM" id="SSF57701">
    <property type="entry name" value="Zn2/Cys6 DNA-binding domain"/>
    <property type="match status" value="1"/>
</dbReference>
<feature type="region of interest" description="Disordered" evidence="8">
    <location>
        <begin position="1"/>
        <end position="46"/>
    </location>
</feature>
<dbReference type="GO" id="GO:0006351">
    <property type="term" value="P:DNA-templated transcription"/>
    <property type="evidence" value="ECO:0007669"/>
    <property type="project" value="InterPro"/>
</dbReference>
<dbReference type="InterPro" id="IPR051615">
    <property type="entry name" value="Transcr_Regulatory_Elem"/>
</dbReference>
<keyword evidence="2" id="KW-0479">Metal-binding</keyword>
<dbReference type="PROSITE" id="PS50048">
    <property type="entry name" value="ZN2_CY6_FUNGAL_2"/>
    <property type="match status" value="1"/>
</dbReference>
<keyword evidence="4" id="KW-0805">Transcription regulation</keyword>
<dbReference type="PANTHER" id="PTHR31313">
    <property type="entry name" value="TY1 ENHANCER ACTIVATOR"/>
    <property type="match status" value="1"/>
</dbReference>
<dbReference type="Proteomes" id="UP001412239">
    <property type="component" value="Unassembled WGS sequence"/>
</dbReference>
<accession>A0A292PJG5</accession>
<dbReference type="InterPro" id="IPR007219">
    <property type="entry name" value="XnlR_reg_dom"/>
</dbReference>
<feature type="compositionally biased region" description="Polar residues" evidence="8">
    <location>
        <begin position="858"/>
        <end position="868"/>
    </location>
</feature>
<dbReference type="GO" id="GO:0005634">
    <property type="term" value="C:nucleus"/>
    <property type="evidence" value="ECO:0007669"/>
    <property type="project" value="UniProtKB-SubCell"/>
</dbReference>
<name>A0A292PJG5_9PEZI</name>
<dbReference type="Pfam" id="PF00172">
    <property type="entry name" value="Zn_clus"/>
    <property type="match status" value="1"/>
</dbReference>